<dbReference type="Gene3D" id="3.40.50.300">
    <property type="entry name" value="P-loop containing nucleotide triphosphate hydrolases"/>
    <property type="match status" value="1"/>
</dbReference>
<evidence type="ECO:0000313" key="1">
    <source>
        <dbReference type="EMBL" id="KKN46382.1"/>
    </source>
</evidence>
<comment type="caution">
    <text evidence="1">The sequence shown here is derived from an EMBL/GenBank/DDBJ whole genome shotgun (WGS) entry which is preliminary data.</text>
</comment>
<dbReference type="InterPro" id="IPR008571">
    <property type="entry name" value="HerA-like"/>
</dbReference>
<accession>A0A0F9RAM7</accession>
<sequence length="468" mass="51671">MKKQLELGTIVGGGKFTLPLDLVTRTLALIAMRGAGKTIAATDIAEEMCEAGLPWCALDPVGVWWGLRVNPDGSPGGYPIVIIGGEHADLPLERTAGIKIADAIIQENISCVIDLSSESKKAWRQFVADFCDRLMELRPAVPRHIFIEEAPEFVPQKPMGEQRRSLAAVDRLIRLGRNRGYGATLISQRMATIQKDVLTQCESLLALRSIGSPDRRAAQEWIGECARNAEPKKAEKFLASLTGLPDGQGWFWSPQWLKRFDQVKLRLRKTYHPGETRLVGQAPKQVALSDVHDFVERFSAVLAKPAPASRQEPKRNKIAGQMPAVMPTDPQVMEELTAAKQESARLRAQVAEKYRELGQASSVLMAVRKVMEPQYRMLQQLFGELEAHAPGGGVAGIDPTVFEVWKKKLGAGPGKYIDALIEKGGEGTRVQLKTLCGFSRRYDRDVVSKLTVNGLIEKDGNLVRLRLP</sequence>
<dbReference type="InterPro" id="IPR027417">
    <property type="entry name" value="P-loop_NTPase"/>
</dbReference>
<reference evidence="1" key="1">
    <citation type="journal article" date="2015" name="Nature">
        <title>Complex archaea that bridge the gap between prokaryotes and eukaryotes.</title>
        <authorList>
            <person name="Spang A."/>
            <person name="Saw J.H."/>
            <person name="Jorgensen S.L."/>
            <person name="Zaremba-Niedzwiedzka K."/>
            <person name="Martijn J."/>
            <person name="Lind A.E."/>
            <person name="van Eijk R."/>
            <person name="Schleper C."/>
            <person name="Guy L."/>
            <person name="Ettema T.J."/>
        </authorList>
    </citation>
    <scope>NUCLEOTIDE SEQUENCE</scope>
</reference>
<protein>
    <recommendedName>
        <fullName evidence="2">Helicase HerA central domain-containing protein</fullName>
    </recommendedName>
</protein>
<dbReference type="AlphaFoldDB" id="A0A0F9RAM7"/>
<proteinExistence type="predicted"/>
<evidence type="ECO:0008006" key="2">
    <source>
        <dbReference type="Google" id="ProtNLM"/>
    </source>
</evidence>
<organism evidence="1">
    <name type="scientific">marine sediment metagenome</name>
    <dbReference type="NCBI Taxonomy" id="412755"/>
    <lineage>
        <taxon>unclassified sequences</taxon>
        <taxon>metagenomes</taxon>
        <taxon>ecological metagenomes</taxon>
    </lineage>
</organism>
<dbReference type="PANTHER" id="PTHR42957:SF1">
    <property type="entry name" value="HELICASE MJ1565-RELATED"/>
    <property type="match status" value="1"/>
</dbReference>
<dbReference type="SUPFAM" id="SSF52540">
    <property type="entry name" value="P-loop containing nucleoside triphosphate hydrolases"/>
    <property type="match status" value="1"/>
</dbReference>
<dbReference type="PANTHER" id="PTHR42957">
    <property type="entry name" value="HELICASE MJ1565-RELATED"/>
    <property type="match status" value="1"/>
</dbReference>
<name>A0A0F9RAM7_9ZZZZ</name>
<dbReference type="EMBL" id="LAZR01001334">
    <property type="protein sequence ID" value="KKN46382.1"/>
    <property type="molecule type" value="Genomic_DNA"/>
</dbReference>
<gene>
    <name evidence="1" type="ORF">LCGC14_0673580</name>
</gene>